<reference evidence="1 2" key="1">
    <citation type="submission" date="2013-06" db="EMBL/GenBank/DDBJ databases">
        <authorList>
            <person name="Adawi E.C."/>
            <person name="Merrill C.A."/>
            <person name="Sargent C.J."/>
            <person name="Fisher J.N."/>
            <person name="Gardner A.V."/>
            <person name="Lunt B.L."/>
            <person name="Merrill B.D."/>
            <person name="Breakwell D.P."/>
            <person name="Burnett S.H."/>
            <person name="Grose J.H."/>
        </authorList>
    </citation>
    <scope>NUCLEOTIDE SEQUENCE [LARGE SCALE GENOMIC DNA]</scope>
</reference>
<keyword evidence="2" id="KW-1185">Reference proteome</keyword>
<protein>
    <submittedName>
        <fullName evidence="1">Uncharacterized protein</fullName>
    </submittedName>
</protein>
<gene>
    <name evidence="1" type="ORF">ADAWI_66</name>
</gene>
<dbReference type="OrthoDB" id="23811at10239"/>
<name>T2A922_9CAUD</name>
<evidence type="ECO:0000313" key="2">
    <source>
        <dbReference type="Proteomes" id="UP000016711"/>
    </source>
</evidence>
<sequence>MTRPAPIMELTAEHADGTIYADGEGDLWHPCPFGWVVTRRRPFSIDQQLAAPLPIYGPYVPVLGPPQPREGQSHP</sequence>
<dbReference type="EMBL" id="KF279411">
    <property type="protein sequence ID" value="AGU92022.1"/>
    <property type="molecule type" value="Genomic_DNA"/>
</dbReference>
<evidence type="ECO:0000313" key="1">
    <source>
        <dbReference type="EMBL" id="AGU92022.1"/>
    </source>
</evidence>
<dbReference type="Proteomes" id="UP000016711">
    <property type="component" value="Segment"/>
</dbReference>
<proteinExistence type="predicted"/>
<dbReference type="KEGG" id="vg:16834840"/>
<dbReference type="RefSeq" id="YP_008530946.1">
    <property type="nucleotide sequence ID" value="NC_022328.1"/>
</dbReference>
<dbReference type="GeneID" id="16834840"/>
<organism evidence="1 2">
    <name type="scientific">Mycobacterium phage Adawi</name>
    <dbReference type="NCBI Taxonomy" id="1354507"/>
    <lineage>
        <taxon>Viruses</taxon>
        <taxon>Duplodnaviria</taxon>
        <taxon>Heunggongvirae</taxon>
        <taxon>Uroviricota</taxon>
        <taxon>Caudoviricetes</taxon>
        <taxon>Bclasvirinae</taxon>
        <taxon>Coopervirus</taxon>
        <taxon>Coopervirus adawi</taxon>
    </lineage>
</organism>
<accession>T2A922</accession>